<dbReference type="EMBL" id="JAMQAW010000002">
    <property type="protein sequence ID" value="MCM2387200.1"/>
    <property type="molecule type" value="Genomic_DNA"/>
</dbReference>
<gene>
    <name evidence="2" type="ORF">NBG84_02540</name>
</gene>
<comment type="caution">
    <text evidence="2">The sequence shown here is derived from an EMBL/GenBank/DDBJ whole genome shotgun (WGS) entry which is preliminary data.</text>
</comment>
<reference evidence="2" key="1">
    <citation type="submission" date="2022-06" db="EMBL/GenBank/DDBJ databases">
        <title>Genome public.</title>
        <authorList>
            <person name="Sun Q."/>
        </authorList>
    </citation>
    <scope>NUCLEOTIDE SEQUENCE</scope>
    <source>
        <strain evidence="2">CWNU-1</strain>
    </source>
</reference>
<dbReference type="Proteomes" id="UP001431429">
    <property type="component" value="Unassembled WGS sequence"/>
</dbReference>
<accession>A0ABT0UGI7</accession>
<evidence type="ECO:0000313" key="3">
    <source>
        <dbReference type="Proteomes" id="UP001431429"/>
    </source>
</evidence>
<sequence>MHETERVGDMGRPAVNRDGDHNGQVREGCHEAEWIAEHGGELTEE</sequence>
<organism evidence="2 3">
    <name type="scientific">Streptomyces albipurpureus</name>
    <dbReference type="NCBI Taxonomy" id="2897419"/>
    <lineage>
        <taxon>Bacteria</taxon>
        <taxon>Bacillati</taxon>
        <taxon>Actinomycetota</taxon>
        <taxon>Actinomycetes</taxon>
        <taxon>Kitasatosporales</taxon>
        <taxon>Streptomycetaceae</taxon>
        <taxon>Streptomyces</taxon>
    </lineage>
</organism>
<protein>
    <submittedName>
        <fullName evidence="2">Uncharacterized protein</fullName>
    </submittedName>
</protein>
<name>A0ABT0UGI7_9ACTN</name>
<proteinExistence type="predicted"/>
<evidence type="ECO:0000313" key="2">
    <source>
        <dbReference type="EMBL" id="MCM2387200.1"/>
    </source>
</evidence>
<dbReference type="RefSeq" id="WP_250917551.1">
    <property type="nucleotide sequence ID" value="NZ_JAMQAW010000002.1"/>
</dbReference>
<feature type="region of interest" description="Disordered" evidence="1">
    <location>
        <begin position="1"/>
        <end position="28"/>
    </location>
</feature>
<keyword evidence="3" id="KW-1185">Reference proteome</keyword>
<evidence type="ECO:0000256" key="1">
    <source>
        <dbReference type="SAM" id="MobiDB-lite"/>
    </source>
</evidence>